<gene>
    <name evidence="3" type="ORF">SAMN04488554_1023</name>
</gene>
<dbReference type="GO" id="GO:0055070">
    <property type="term" value="P:copper ion homeostasis"/>
    <property type="evidence" value="ECO:0007669"/>
    <property type="project" value="InterPro"/>
</dbReference>
<protein>
    <submittedName>
        <fullName evidence="3">Copper transport outer membrane protein, MctB</fullName>
    </submittedName>
</protein>
<reference evidence="4" key="1">
    <citation type="submission" date="2016-10" db="EMBL/GenBank/DDBJ databases">
        <authorList>
            <person name="Varghese N."/>
            <person name="Submissions S."/>
        </authorList>
    </citation>
    <scope>NUCLEOTIDE SEQUENCE [LARGE SCALE GENOMIC DNA]</scope>
    <source>
        <strain evidence="4">DSM 21368</strain>
    </source>
</reference>
<keyword evidence="4" id="KW-1185">Reference proteome</keyword>
<evidence type="ECO:0000313" key="4">
    <source>
        <dbReference type="Proteomes" id="UP000199220"/>
    </source>
</evidence>
<name>A0A1H5EHM5_9MICO</name>
<dbReference type="RefSeq" id="WP_175476938.1">
    <property type="nucleotide sequence ID" value="NZ_FNTX01000001.1"/>
</dbReference>
<proteinExistence type="predicted"/>
<dbReference type="Proteomes" id="UP000199220">
    <property type="component" value="Unassembled WGS sequence"/>
</dbReference>
<dbReference type="InterPro" id="IPR021522">
    <property type="entry name" value="MctB"/>
</dbReference>
<feature type="region of interest" description="Disordered" evidence="2">
    <location>
        <begin position="316"/>
        <end position="336"/>
    </location>
</feature>
<evidence type="ECO:0000256" key="1">
    <source>
        <dbReference type="SAM" id="Coils"/>
    </source>
</evidence>
<accession>A0A1H5EHM5</accession>
<dbReference type="Pfam" id="PF11382">
    <property type="entry name" value="MctB"/>
    <property type="match status" value="1"/>
</dbReference>
<organism evidence="3 4">
    <name type="scientific">Ruania alba</name>
    <dbReference type="NCBI Taxonomy" id="648782"/>
    <lineage>
        <taxon>Bacteria</taxon>
        <taxon>Bacillati</taxon>
        <taxon>Actinomycetota</taxon>
        <taxon>Actinomycetes</taxon>
        <taxon>Micrococcales</taxon>
        <taxon>Ruaniaceae</taxon>
        <taxon>Ruania</taxon>
    </lineage>
</organism>
<evidence type="ECO:0000313" key="3">
    <source>
        <dbReference type="EMBL" id="SED90540.1"/>
    </source>
</evidence>
<feature type="coiled-coil region" evidence="1">
    <location>
        <begin position="34"/>
        <end position="61"/>
    </location>
</feature>
<dbReference type="EMBL" id="FNTX01000001">
    <property type="protein sequence ID" value="SED90540.1"/>
    <property type="molecule type" value="Genomic_DNA"/>
</dbReference>
<evidence type="ECO:0000256" key="2">
    <source>
        <dbReference type="SAM" id="MobiDB-lite"/>
    </source>
</evidence>
<sequence>MIDFRYHIVSLISVFLALAVGIVLGAGPLRDYIADELSGQVDQLREEKDVLRTELDSAQAALQDRSTFLTEAAPQLFNGALDGRTVAIVELPGSDPDVSGAVQARLDQAGATVTGTIAVTEAWLDPAEVAFRSGIAENVVSSMNPAPGDAASGDLVLAQALGQALTLRDPENPQQQSNEAEQILELLRSSELIGEGAAVDGPAYATVVIAPQAPTDPLTDAQVEELTAVNDASITLAEGLAETGEGSLIAGTDGGAGTLLTALRANSEAADRVTSVDAVGTITGQVTVPLALAAEIADDGGHFGLSESANAVVPDRHELPAPAPAEFAPGPVETDG</sequence>
<dbReference type="AlphaFoldDB" id="A0A1H5EHM5"/>
<dbReference type="STRING" id="648782.SAMN04488554_1023"/>
<feature type="compositionally biased region" description="Low complexity" evidence="2">
    <location>
        <begin position="324"/>
        <end position="336"/>
    </location>
</feature>
<dbReference type="GO" id="GO:0016020">
    <property type="term" value="C:membrane"/>
    <property type="evidence" value="ECO:0007669"/>
    <property type="project" value="InterPro"/>
</dbReference>
<keyword evidence="1" id="KW-0175">Coiled coil</keyword>